<dbReference type="AlphaFoldDB" id="S2KX29"/>
<reference evidence="1 2" key="1">
    <citation type="submission" date="2010-10" db="EMBL/GenBank/DDBJ databases">
        <authorList>
            <consortium name="The Broad Institute Genome Sequencing Platform"/>
            <person name="Ward D."/>
            <person name="Earl A."/>
            <person name="Feldgarden M."/>
            <person name="Young S.K."/>
            <person name="Gargeya S."/>
            <person name="Zeng Q."/>
            <person name="Alvarado L."/>
            <person name="Berlin A."/>
            <person name="Bochicchio J."/>
            <person name="Chapman S.B."/>
            <person name="Chen Z."/>
            <person name="Freedman E."/>
            <person name="Gellesch M."/>
            <person name="Goldberg J."/>
            <person name="Griggs A."/>
            <person name="Gujja S."/>
            <person name="Heilman E."/>
            <person name="Heiman D."/>
            <person name="Howarth C."/>
            <person name="Mehta T."/>
            <person name="Neiman D."/>
            <person name="Pearson M."/>
            <person name="Roberts A."/>
            <person name="Saif S."/>
            <person name="Shea T."/>
            <person name="Shenoy N."/>
            <person name="Sisk P."/>
            <person name="Stolte C."/>
            <person name="Sykes S."/>
            <person name="White J."/>
            <person name="Yandava C."/>
            <person name="Allen-Vercoe E."/>
            <person name="Sibley C."/>
            <person name="Ambrose C.E."/>
            <person name="Strauss J."/>
            <person name="Daigneault M."/>
            <person name="Haas B."/>
            <person name="Nusbaum C."/>
            <person name="Birren B."/>
        </authorList>
    </citation>
    <scope>NUCLEOTIDE SEQUENCE [LARGE SCALE GENOMIC DNA]</scope>
    <source>
        <strain evidence="1 2">3_1_6</strain>
    </source>
</reference>
<evidence type="ECO:0000313" key="2">
    <source>
        <dbReference type="Proteomes" id="UP000006034"/>
    </source>
</evidence>
<organism evidence="1 2">
    <name type="scientific">Bilophila wadsworthia (strain 3_1_6)</name>
    <dbReference type="NCBI Taxonomy" id="563192"/>
    <lineage>
        <taxon>Bacteria</taxon>
        <taxon>Pseudomonadati</taxon>
        <taxon>Thermodesulfobacteriota</taxon>
        <taxon>Desulfovibrionia</taxon>
        <taxon>Desulfovibrionales</taxon>
        <taxon>Desulfovibrionaceae</taxon>
        <taxon>Bilophila</taxon>
    </lineage>
</organism>
<gene>
    <name evidence="1" type="ORF">HMPREF0179_05135</name>
</gene>
<keyword evidence="2" id="KW-1185">Reference proteome</keyword>
<dbReference type="Proteomes" id="UP000006034">
    <property type="component" value="Unassembled WGS sequence"/>
</dbReference>
<dbReference type="EMBL" id="ADCP02000001">
    <property type="protein sequence ID" value="EPC05851.1"/>
    <property type="molecule type" value="Genomic_DNA"/>
</dbReference>
<dbReference type="HOGENOM" id="CLU_3196681_0_0_7"/>
<evidence type="ECO:0000313" key="1">
    <source>
        <dbReference type="EMBL" id="EPC05851.1"/>
    </source>
</evidence>
<proteinExistence type="predicted"/>
<name>S2KX29_BILW3</name>
<comment type="caution">
    <text evidence="1">The sequence shown here is derived from an EMBL/GenBank/DDBJ whole genome shotgun (WGS) entry which is preliminary data.</text>
</comment>
<sequence length="45" mass="5422">MQSRLFVFDAHETSMVKKNIFYFVSLLYTKKGFETSLENLLWEMV</sequence>
<reference evidence="1 2" key="2">
    <citation type="submission" date="2013-04" db="EMBL/GenBank/DDBJ databases">
        <title>The Genome Sequence of Bilophila wadsworthia 3_1_6.</title>
        <authorList>
            <consortium name="The Broad Institute Genomics Platform"/>
            <person name="Earl A."/>
            <person name="Ward D."/>
            <person name="Feldgarden M."/>
            <person name="Gevers D."/>
            <person name="Sibley C."/>
            <person name="Strauss J."/>
            <person name="Allen-Vercoe E."/>
            <person name="Walker B."/>
            <person name="Young S."/>
            <person name="Zeng Q."/>
            <person name="Gargeya S."/>
            <person name="Fitzgerald M."/>
            <person name="Haas B."/>
            <person name="Abouelleil A."/>
            <person name="Allen A.W."/>
            <person name="Alvarado L."/>
            <person name="Arachchi H.M."/>
            <person name="Berlin A.M."/>
            <person name="Chapman S.B."/>
            <person name="Gainer-Dewar J."/>
            <person name="Goldberg J."/>
            <person name="Griggs A."/>
            <person name="Gujja S."/>
            <person name="Hansen M."/>
            <person name="Howarth C."/>
            <person name="Imamovic A."/>
            <person name="Ireland A."/>
            <person name="Larimer J."/>
            <person name="McCowan C."/>
            <person name="Murphy C."/>
            <person name="Pearson M."/>
            <person name="Poon T.W."/>
            <person name="Priest M."/>
            <person name="Roberts A."/>
            <person name="Saif S."/>
            <person name="Shea T."/>
            <person name="Sisk P."/>
            <person name="Sykes S."/>
            <person name="Wortman J."/>
            <person name="Nusbaum C."/>
            <person name="Birren B."/>
        </authorList>
    </citation>
    <scope>NUCLEOTIDE SEQUENCE [LARGE SCALE GENOMIC DNA]</scope>
    <source>
        <strain evidence="1 2">3_1_6</strain>
    </source>
</reference>
<protein>
    <submittedName>
        <fullName evidence="1">Uncharacterized protein</fullName>
    </submittedName>
</protein>
<accession>S2KX29</accession>
<dbReference type="STRING" id="563192.HMPREF0179_05135"/>